<keyword evidence="3 14" id="KW-0444">Lipid biosynthesis</keyword>
<comment type="caution">
    <text evidence="17">The sequence shown here is derived from an EMBL/GenBank/DDBJ whole genome shotgun (WGS) entry which is preliminary data.</text>
</comment>
<evidence type="ECO:0000256" key="1">
    <source>
        <dbReference type="ARBA" id="ARBA00005194"/>
    </source>
</evidence>
<dbReference type="UniPathway" id="UPA00094"/>
<dbReference type="RefSeq" id="WP_183772782.1">
    <property type="nucleotide sequence ID" value="NZ_CAWVEG010000116.1"/>
</dbReference>
<accession>A0A7W8H9A3</accession>
<dbReference type="GO" id="GO:0033818">
    <property type="term" value="F:beta-ketoacyl-acyl-carrier-protein synthase III activity"/>
    <property type="evidence" value="ECO:0007669"/>
    <property type="project" value="UniProtKB-UniRule"/>
</dbReference>
<dbReference type="InterPro" id="IPR016039">
    <property type="entry name" value="Thiolase-like"/>
</dbReference>
<keyword evidence="9 14" id="KW-0012">Acyltransferase</keyword>
<dbReference type="FunFam" id="3.40.47.10:FF:000004">
    <property type="entry name" value="3-oxoacyl-[acyl-carrier-protein] synthase 3"/>
    <property type="match status" value="1"/>
</dbReference>
<dbReference type="EC" id="2.3.1.180" evidence="14"/>
<evidence type="ECO:0000256" key="5">
    <source>
        <dbReference type="ARBA" id="ARBA00022832"/>
    </source>
</evidence>
<feature type="region of interest" description="ACP-binding" evidence="14">
    <location>
        <begin position="266"/>
        <end position="270"/>
    </location>
</feature>
<dbReference type="Gene3D" id="3.40.47.10">
    <property type="match status" value="1"/>
</dbReference>
<comment type="catalytic activity">
    <reaction evidence="13">
        <text>3-methylbutanoyl-CoA + malonyl-[ACP] + H(+) = 5-methyl-3-oxohexanoyl-[ACP] + CO2 + CoA</text>
        <dbReference type="Rhea" id="RHEA:42272"/>
        <dbReference type="Rhea" id="RHEA-COMP:9623"/>
        <dbReference type="Rhea" id="RHEA-COMP:9941"/>
        <dbReference type="ChEBI" id="CHEBI:15378"/>
        <dbReference type="ChEBI" id="CHEBI:16526"/>
        <dbReference type="ChEBI" id="CHEBI:57287"/>
        <dbReference type="ChEBI" id="CHEBI:57345"/>
        <dbReference type="ChEBI" id="CHEBI:78449"/>
        <dbReference type="ChEBI" id="CHEBI:78822"/>
        <dbReference type="EC" id="2.3.1.300"/>
    </reaction>
    <physiologicalReaction direction="left-to-right" evidence="13">
        <dbReference type="Rhea" id="RHEA:42273"/>
    </physiologicalReaction>
</comment>
<keyword evidence="8 14" id="KW-0511">Multifunctional enzyme</keyword>
<dbReference type="GO" id="GO:0004315">
    <property type="term" value="F:3-oxoacyl-[acyl-carrier-protein] synthase activity"/>
    <property type="evidence" value="ECO:0007669"/>
    <property type="project" value="InterPro"/>
</dbReference>
<dbReference type="Proteomes" id="UP000543642">
    <property type="component" value="Unassembled WGS sequence"/>
</dbReference>
<comment type="similarity">
    <text evidence="2 14">Belongs to the thiolase-like superfamily. FabH family.</text>
</comment>
<comment type="catalytic activity">
    <reaction evidence="10">
        <text>malonyl-[ACP] + acetyl-CoA + H(+) = 3-oxobutanoyl-[ACP] + CO2 + CoA</text>
        <dbReference type="Rhea" id="RHEA:12080"/>
        <dbReference type="Rhea" id="RHEA-COMP:9623"/>
        <dbReference type="Rhea" id="RHEA-COMP:9625"/>
        <dbReference type="ChEBI" id="CHEBI:15378"/>
        <dbReference type="ChEBI" id="CHEBI:16526"/>
        <dbReference type="ChEBI" id="CHEBI:57287"/>
        <dbReference type="ChEBI" id="CHEBI:57288"/>
        <dbReference type="ChEBI" id="CHEBI:78449"/>
        <dbReference type="ChEBI" id="CHEBI:78450"/>
        <dbReference type="EC" id="2.3.1.180"/>
    </reaction>
    <physiologicalReaction direction="left-to-right" evidence="10">
        <dbReference type="Rhea" id="RHEA:12081"/>
    </physiologicalReaction>
</comment>
<evidence type="ECO:0000256" key="11">
    <source>
        <dbReference type="ARBA" id="ARBA00052407"/>
    </source>
</evidence>
<comment type="function">
    <text evidence="14">Catalyzes the condensation reaction of fatty acid synthesis by the addition to an acyl acceptor of two carbons from malonyl-ACP. Catalyzes the first condensation reaction which initiates fatty acid synthesis and may therefore play a role in governing the total rate of fatty acid production. Possesses both acetoacetyl-ACP synthase and acetyl transacylase activities. Its substrate specificity determines the biosynthesis of branched-chain and/or straight-chain of fatty acids.</text>
</comment>
<evidence type="ECO:0000256" key="13">
    <source>
        <dbReference type="ARBA" id="ARBA00052985"/>
    </source>
</evidence>
<dbReference type="EMBL" id="JACHFW010000004">
    <property type="protein sequence ID" value="MBB5264261.1"/>
    <property type="molecule type" value="Genomic_DNA"/>
</dbReference>
<evidence type="ECO:0000259" key="15">
    <source>
        <dbReference type="Pfam" id="PF08541"/>
    </source>
</evidence>
<protein>
    <recommendedName>
        <fullName evidence="14">Beta-ketoacyl-[acyl-carrier-protein] synthase III</fullName>
        <shortName evidence="14">Beta-ketoacyl-ACP synthase III</shortName>
        <shortName evidence="14">KAS III</shortName>
        <ecNumber evidence="14">2.3.1.180</ecNumber>
    </recommendedName>
    <alternativeName>
        <fullName evidence="14">3-oxoacyl-[acyl-carrier-protein] synthase 3</fullName>
    </alternativeName>
    <alternativeName>
        <fullName evidence="14">3-oxoacyl-[acyl-carrier-protein] synthase III</fullName>
    </alternativeName>
</protein>
<evidence type="ECO:0000256" key="4">
    <source>
        <dbReference type="ARBA" id="ARBA00022679"/>
    </source>
</evidence>
<feature type="active site" evidence="14">
    <location>
        <position position="265"/>
    </location>
</feature>
<dbReference type="PANTHER" id="PTHR43091:SF1">
    <property type="entry name" value="BETA-KETOACYL-[ACYL-CARRIER-PROTEIN] SYNTHASE III, CHLOROPLASTIC"/>
    <property type="match status" value="1"/>
</dbReference>
<dbReference type="InterPro" id="IPR013751">
    <property type="entry name" value="ACP_syn_III_N"/>
</dbReference>
<keyword evidence="18" id="KW-1185">Reference proteome</keyword>
<feature type="active site" evidence="14">
    <location>
        <position position="112"/>
    </location>
</feature>
<evidence type="ECO:0000313" key="17">
    <source>
        <dbReference type="EMBL" id="MBB5264261.1"/>
    </source>
</evidence>
<comment type="pathway">
    <text evidence="1 14">Lipid metabolism; fatty acid biosynthesis.</text>
</comment>
<feature type="active site" evidence="14">
    <location>
        <position position="295"/>
    </location>
</feature>
<keyword evidence="5 14" id="KW-0276">Fatty acid metabolism</keyword>
<comment type="catalytic activity">
    <reaction evidence="11">
        <text>(2S)-2-methylbutanoyl-CoA + malonyl-[ACP] + H(+) = (4S)-4-methyl-3-oxohexanoyl-[ACP] + CO2 + CoA</text>
        <dbReference type="Rhea" id="RHEA:42276"/>
        <dbReference type="Rhea" id="RHEA-COMP:9623"/>
        <dbReference type="Rhea" id="RHEA-COMP:17148"/>
        <dbReference type="ChEBI" id="CHEBI:15378"/>
        <dbReference type="ChEBI" id="CHEBI:16526"/>
        <dbReference type="ChEBI" id="CHEBI:57287"/>
        <dbReference type="ChEBI" id="CHEBI:78449"/>
        <dbReference type="ChEBI" id="CHEBI:88166"/>
        <dbReference type="ChEBI" id="CHEBI:167462"/>
        <dbReference type="EC" id="2.3.1.300"/>
    </reaction>
    <physiologicalReaction direction="left-to-right" evidence="11">
        <dbReference type="Rhea" id="RHEA:42277"/>
    </physiologicalReaction>
</comment>
<keyword evidence="6 14" id="KW-0443">Lipid metabolism</keyword>
<evidence type="ECO:0000256" key="2">
    <source>
        <dbReference type="ARBA" id="ARBA00008642"/>
    </source>
</evidence>
<gene>
    <name evidence="14" type="primary">fabH</name>
    <name evidence="17" type="ORF">HNP82_001372</name>
</gene>
<evidence type="ECO:0000256" key="9">
    <source>
        <dbReference type="ARBA" id="ARBA00023315"/>
    </source>
</evidence>
<dbReference type="Pfam" id="PF08545">
    <property type="entry name" value="ACP_syn_III"/>
    <property type="match status" value="1"/>
</dbReference>
<keyword evidence="7 14" id="KW-0275">Fatty acid biosynthesis</keyword>
<comment type="subunit">
    <text evidence="14">Homodimer.</text>
</comment>
<evidence type="ECO:0000256" key="3">
    <source>
        <dbReference type="ARBA" id="ARBA00022516"/>
    </source>
</evidence>
<dbReference type="PANTHER" id="PTHR43091">
    <property type="entry name" value="3-OXOACYL-[ACYL-CARRIER-PROTEIN] SYNTHASE"/>
    <property type="match status" value="1"/>
</dbReference>
<dbReference type="InterPro" id="IPR013747">
    <property type="entry name" value="ACP_syn_III_C"/>
</dbReference>
<evidence type="ECO:0000256" key="6">
    <source>
        <dbReference type="ARBA" id="ARBA00023098"/>
    </source>
</evidence>
<dbReference type="HAMAP" id="MF_01815">
    <property type="entry name" value="FabH"/>
    <property type="match status" value="1"/>
</dbReference>
<dbReference type="NCBIfam" id="NF006829">
    <property type="entry name" value="PRK09352.1"/>
    <property type="match status" value="1"/>
</dbReference>
<proteinExistence type="inferred from homology"/>
<dbReference type="GO" id="GO:0005737">
    <property type="term" value="C:cytoplasm"/>
    <property type="evidence" value="ECO:0007669"/>
    <property type="project" value="UniProtKB-SubCell"/>
</dbReference>
<dbReference type="AlphaFoldDB" id="A0A7W8H9A3"/>
<evidence type="ECO:0000256" key="12">
    <source>
        <dbReference type="ARBA" id="ARBA00052467"/>
    </source>
</evidence>
<evidence type="ECO:0000256" key="14">
    <source>
        <dbReference type="HAMAP-Rule" id="MF_01815"/>
    </source>
</evidence>
<dbReference type="CDD" id="cd00830">
    <property type="entry name" value="KAS_III"/>
    <property type="match status" value="1"/>
</dbReference>
<evidence type="ECO:0000256" key="8">
    <source>
        <dbReference type="ARBA" id="ARBA00023268"/>
    </source>
</evidence>
<evidence type="ECO:0000259" key="16">
    <source>
        <dbReference type="Pfam" id="PF08545"/>
    </source>
</evidence>
<dbReference type="NCBIfam" id="TIGR00747">
    <property type="entry name" value="fabH"/>
    <property type="match status" value="1"/>
</dbReference>
<comment type="domain">
    <text evidence="14">The last Arg residue of the ACP-binding site is essential for the weak association between ACP/AcpP and FabH.</text>
</comment>
<organism evidence="17 18">
    <name type="scientific">Catenibacillus scindens</name>
    <dbReference type="NCBI Taxonomy" id="673271"/>
    <lineage>
        <taxon>Bacteria</taxon>
        <taxon>Bacillati</taxon>
        <taxon>Bacillota</taxon>
        <taxon>Clostridia</taxon>
        <taxon>Lachnospirales</taxon>
        <taxon>Lachnospiraceae</taxon>
        <taxon>Catenibacillus</taxon>
    </lineage>
</organism>
<comment type="subcellular location">
    <subcellularLocation>
        <location evidence="14">Cytoplasm</location>
    </subcellularLocation>
</comment>
<keyword evidence="4 14" id="KW-0808">Transferase</keyword>
<reference evidence="17 18" key="1">
    <citation type="submission" date="2020-08" db="EMBL/GenBank/DDBJ databases">
        <title>Genomic Encyclopedia of Type Strains, Phase IV (KMG-IV): sequencing the most valuable type-strain genomes for metagenomic binning, comparative biology and taxonomic classification.</title>
        <authorList>
            <person name="Goeker M."/>
        </authorList>
    </citation>
    <scope>NUCLEOTIDE SEQUENCE [LARGE SCALE GENOMIC DNA]</scope>
    <source>
        <strain evidence="17 18">DSM 106146</strain>
    </source>
</reference>
<evidence type="ECO:0000256" key="10">
    <source>
        <dbReference type="ARBA" id="ARBA00051096"/>
    </source>
</evidence>
<name>A0A7W8H9A3_9FIRM</name>
<evidence type="ECO:0000256" key="7">
    <source>
        <dbReference type="ARBA" id="ARBA00023160"/>
    </source>
</evidence>
<evidence type="ECO:0000313" key="18">
    <source>
        <dbReference type="Proteomes" id="UP000543642"/>
    </source>
</evidence>
<feature type="domain" description="Beta-ketoacyl-[acyl-carrier-protein] synthase III C-terminal" evidence="15">
    <location>
        <begin position="249"/>
        <end position="338"/>
    </location>
</feature>
<keyword evidence="14" id="KW-0963">Cytoplasm</keyword>
<dbReference type="InterPro" id="IPR004655">
    <property type="entry name" value="FabH"/>
</dbReference>
<sequence length="338" mass="36553">MSEVMLLGTGASVPERVVTNDELAGLVETNDEWIRTRTGICRRHIVTKETLTSMSVDAAKKALAAANLDAKDLDMIIVATLTPDEPLPNASSAVQKELGAVNAFCFDLSAACSGFVYALGCAAMYIKGGAAQNVLVIGAEVLSKIVDWKDRKTCILFGDGAGAAILGAGQTPGFLGMVMGTDGSKGYTLRMFERDIDNPFMNDDQRRTANMESDGEGNFCPRSRYVYMDGSEVFKFAVKKVPESICQLLKQQNLTVDDIDHFVLHQANFRIIESVAKRLKVPMEKFIMTIDEYGNTSAASVPLALDRLMNSGKVKPGDKIMISGFGGGLTWGSLLIRI</sequence>
<feature type="domain" description="Beta-ketoacyl-[acyl-carrier-protein] synthase III N-terminal" evidence="16">
    <location>
        <begin position="106"/>
        <end position="183"/>
    </location>
</feature>
<dbReference type="GO" id="GO:0006633">
    <property type="term" value="P:fatty acid biosynthetic process"/>
    <property type="evidence" value="ECO:0007669"/>
    <property type="project" value="UniProtKB-UniRule"/>
</dbReference>
<dbReference type="SUPFAM" id="SSF53901">
    <property type="entry name" value="Thiolase-like"/>
    <property type="match status" value="1"/>
</dbReference>
<dbReference type="Pfam" id="PF08541">
    <property type="entry name" value="ACP_syn_III_C"/>
    <property type="match status" value="1"/>
</dbReference>
<comment type="catalytic activity">
    <reaction evidence="12">
        <text>2-methylpropanoyl-CoA + malonyl-[ACP] + H(+) = 4-methyl-3-oxopentanoyl-[ACP] + CO2 + CoA</text>
        <dbReference type="Rhea" id="RHEA:42268"/>
        <dbReference type="Rhea" id="RHEA-COMP:9623"/>
        <dbReference type="Rhea" id="RHEA-COMP:9940"/>
        <dbReference type="ChEBI" id="CHEBI:15378"/>
        <dbReference type="ChEBI" id="CHEBI:16526"/>
        <dbReference type="ChEBI" id="CHEBI:57287"/>
        <dbReference type="ChEBI" id="CHEBI:57338"/>
        <dbReference type="ChEBI" id="CHEBI:78449"/>
        <dbReference type="ChEBI" id="CHEBI:78820"/>
        <dbReference type="EC" id="2.3.1.300"/>
    </reaction>
    <physiologicalReaction direction="left-to-right" evidence="12">
        <dbReference type="Rhea" id="RHEA:42269"/>
    </physiologicalReaction>
</comment>